<feature type="non-terminal residue" evidence="2">
    <location>
        <position position="1"/>
    </location>
</feature>
<evidence type="ECO:0000313" key="2">
    <source>
        <dbReference type="EMBL" id="CRK32652.1"/>
    </source>
</evidence>
<feature type="compositionally biased region" description="Basic and acidic residues" evidence="1">
    <location>
        <begin position="15"/>
        <end position="30"/>
    </location>
</feature>
<name>A0A0G4MEL5_VERLO</name>
<evidence type="ECO:0000313" key="3">
    <source>
        <dbReference type="Proteomes" id="UP000044602"/>
    </source>
</evidence>
<protein>
    <submittedName>
        <fullName evidence="2">Uncharacterized protein</fullName>
    </submittedName>
</protein>
<dbReference type="Proteomes" id="UP000044602">
    <property type="component" value="Unassembled WGS sequence"/>
</dbReference>
<accession>A0A0G4MEL5</accession>
<keyword evidence="3" id="KW-1185">Reference proteome</keyword>
<dbReference type="AlphaFoldDB" id="A0A0G4MEL5"/>
<evidence type="ECO:0000256" key="1">
    <source>
        <dbReference type="SAM" id="MobiDB-lite"/>
    </source>
</evidence>
<reference evidence="2 3" key="1">
    <citation type="submission" date="2015-05" db="EMBL/GenBank/DDBJ databases">
        <authorList>
            <person name="Wang D.B."/>
            <person name="Wang M."/>
        </authorList>
    </citation>
    <scope>NUCLEOTIDE SEQUENCE [LARGE SCALE GENOMIC DNA]</scope>
    <source>
        <strain evidence="2">VL1</strain>
    </source>
</reference>
<feature type="compositionally biased region" description="Basic residues" evidence="1">
    <location>
        <begin position="86"/>
        <end position="118"/>
    </location>
</feature>
<proteinExistence type="predicted"/>
<feature type="region of interest" description="Disordered" evidence="1">
    <location>
        <begin position="1"/>
        <end position="127"/>
    </location>
</feature>
<gene>
    <name evidence="2" type="ORF">BN1708_019061</name>
</gene>
<sequence>PPDPRPRLQHHNAHHRADTRCHSLPGRHDNSPAGRQGRPPRPLPQAGSRHPARPHHRLGPPAPPASRRPALALHHLPHPRPPLPRAARRRHPPPLPHAGRRPRRRPPPRLRLRHRQPRLHPQGQPLH</sequence>
<organism evidence="2 3">
    <name type="scientific">Verticillium longisporum</name>
    <name type="common">Verticillium dahliae var. longisporum</name>
    <dbReference type="NCBI Taxonomy" id="100787"/>
    <lineage>
        <taxon>Eukaryota</taxon>
        <taxon>Fungi</taxon>
        <taxon>Dikarya</taxon>
        <taxon>Ascomycota</taxon>
        <taxon>Pezizomycotina</taxon>
        <taxon>Sordariomycetes</taxon>
        <taxon>Hypocreomycetidae</taxon>
        <taxon>Glomerellales</taxon>
        <taxon>Plectosphaerellaceae</taxon>
        <taxon>Verticillium</taxon>
    </lineage>
</organism>
<dbReference type="EMBL" id="CVQH01022227">
    <property type="protein sequence ID" value="CRK32652.1"/>
    <property type="molecule type" value="Genomic_DNA"/>
</dbReference>